<dbReference type="Proteomes" id="UP000605992">
    <property type="component" value="Unassembled WGS sequence"/>
</dbReference>
<dbReference type="EMBL" id="BOOR01000032">
    <property type="protein sequence ID" value="GII56008.1"/>
    <property type="molecule type" value="Genomic_DNA"/>
</dbReference>
<protein>
    <submittedName>
        <fullName evidence="2">Uncharacterized protein</fullName>
    </submittedName>
</protein>
<keyword evidence="3" id="KW-1185">Reference proteome</keyword>
<sequence>MMVELLTSIHISARVLISHDDMARLFGDYASEELRHVPSLTVLNSLLVVITELEEKIVRRTGQRSDSRAPADMPWLFAFVSLGAAAEWLHRIIQGGAEDLILGVLLEEWPYGITCRADVDGVIADQDGRSGVGRSSAFRHPPSSRRGSAQGSEGIGLIARLASRPPPPKSFHDWAAPTEGHD</sequence>
<name>A0A8J3V215_9ACTN</name>
<gene>
    <name evidence="2" type="ORF">Pth03_43970</name>
</gene>
<feature type="region of interest" description="Disordered" evidence="1">
    <location>
        <begin position="129"/>
        <end position="182"/>
    </location>
</feature>
<evidence type="ECO:0000313" key="3">
    <source>
        <dbReference type="Proteomes" id="UP000605992"/>
    </source>
</evidence>
<reference evidence="2" key="1">
    <citation type="submission" date="2021-01" db="EMBL/GenBank/DDBJ databases">
        <title>Whole genome shotgun sequence of Planotetraspora thailandica NBRC 104271.</title>
        <authorList>
            <person name="Komaki H."/>
            <person name="Tamura T."/>
        </authorList>
    </citation>
    <scope>NUCLEOTIDE SEQUENCE</scope>
    <source>
        <strain evidence="2">NBRC 104271</strain>
    </source>
</reference>
<dbReference type="AlphaFoldDB" id="A0A8J3V215"/>
<comment type="caution">
    <text evidence="2">The sequence shown here is derived from an EMBL/GenBank/DDBJ whole genome shotgun (WGS) entry which is preliminary data.</text>
</comment>
<evidence type="ECO:0000313" key="2">
    <source>
        <dbReference type="EMBL" id="GII56008.1"/>
    </source>
</evidence>
<accession>A0A8J3V215</accession>
<evidence type="ECO:0000256" key="1">
    <source>
        <dbReference type="SAM" id="MobiDB-lite"/>
    </source>
</evidence>
<dbReference type="RefSeq" id="WP_203946193.1">
    <property type="nucleotide sequence ID" value="NZ_BOOR01000032.1"/>
</dbReference>
<proteinExistence type="predicted"/>
<organism evidence="2 3">
    <name type="scientific">Planotetraspora thailandica</name>
    <dbReference type="NCBI Taxonomy" id="487172"/>
    <lineage>
        <taxon>Bacteria</taxon>
        <taxon>Bacillati</taxon>
        <taxon>Actinomycetota</taxon>
        <taxon>Actinomycetes</taxon>
        <taxon>Streptosporangiales</taxon>
        <taxon>Streptosporangiaceae</taxon>
        <taxon>Planotetraspora</taxon>
    </lineage>
</organism>